<proteinExistence type="predicted"/>
<sequence length="67" mass="7319">MEPYDTTFLSFGGSEPFSGARGRMVRIEDGSVDGRRGSPSEVFSQEINDAHKKSNRNGSGYVLILHA</sequence>
<evidence type="ECO:0000313" key="2">
    <source>
        <dbReference type="Proteomes" id="UP000268014"/>
    </source>
</evidence>
<protein>
    <submittedName>
        <fullName evidence="3">Hydantoinase_B domain-containing protein</fullName>
    </submittedName>
</protein>
<dbReference type="WBParaSite" id="HPLM_0002055601-mRNA-1">
    <property type="protein sequence ID" value="HPLM_0002055601-mRNA-1"/>
    <property type="gene ID" value="HPLM_0002055601"/>
</dbReference>
<accession>A0A0N4X864</accession>
<dbReference type="AlphaFoldDB" id="A0A0N4X864"/>
<organism evidence="3">
    <name type="scientific">Haemonchus placei</name>
    <name type="common">Barber's pole worm</name>
    <dbReference type="NCBI Taxonomy" id="6290"/>
    <lineage>
        <taxon>Eukaryota</taxon>
        <taxon>Metazoa</taxon>
        <taxon>Ecdysozoa</taxon>
        <taxon>Nematoda</taxon>
        <taxon>Chromadorea</taxon>
        <taxon>Rhabditida</taxon>
        <taxon>Rhabditina</taxon>
        <taxon>Rhabditomorpha</taxon>
        <taxon>Strongyloidea</taxon>
        <taxon>Trichostrongylidae</taxon>
        <taxon>Haemonchus</taxon>
    </lineage>
</organism>
<name>A0A0N4X864_HAEPC</name>
<evidence type="ECO:0000313" key="1">
    <source>
        <dbReference type="EMBL" id="VDO84547.1"/>
    </source>
</evidence>
<reference evidence="1 2" key="2">
    <citation type="submission" date="2018-11" db="EMBL/GenBank/DDBJ databases">
        <authorList>
            <consortium name="Pathogen Informatics"/>
        </authorList>
    </citation>
    <scope>NUCLEOTIDE SEQUENCE [LARGE SCALE GENOMIC DNA]</scope>
    <source>
        <strain evidence="1 2">MHpl1</strain>
    </source>
</reference>
<dbReference type="EMBL" id="UZAF01022324">
    <property type="protein sequence ID" value="VDO84547.1"/>
    <property type="molecule type" value="Genomic_DNA"/>
</dbReference>
<dbReference type="Proteomes" id="UP000268014">
    <property type="component" value="Unassembled WGS sequence"/>
</dbReference>
<gene>
    <name evidence="1" type="ORF">HPLM_LOCUS20548</name>
</gene>
<keyword evidence="2" id="KW-1185">Reference proteome</keyword>
<evidence type="ECO:0000313" key="3">
    <source>
        <dbReference type="WBParaSite" id="HPLM_0002055601-mRNA-1"/>
    </source>
</evidence>
<reference evidence="3" key="1">
    <citation type="submission" date="2017-02" db="UniProtKB">
        <authorList>
            <consortium name="WormBaseParasite"/>
        </authorList>
    </citation>
    <scope>IDENTIFICATION</scope>
</reference>